<dbReference type="OrthoDB" id="1260127at2"/>
<evidence type="ECO:0000313" key="3">
    <source>
        <dbReference type="Proteomes" id="UP000255224"/>
    </source>
</evidence>
<dbReference type="AlphaFoldDB" id="A0A376DYI8"/>
<dbReference type="GO" id="GO:0043565">
    <property type="term" value="F:sequence-specific DNA binding"/>
    <property type="evidence" value="ECO:0007669"/>
    <property type="project" value="InterPro"/>
</dbReference>
<dbReference type="KEGG" id="ccau:EG346_19730"/>
<dbReference type="EMBL" id="CP033920">
    <property type="protein sequence ID" value="AZA50266.1"/>
    <property type="molecule type" value="Genomic_DNA"/>
</dbReference>
<reference evidence="2 3" key="1">
    <citation type="submission" date="2018-06" db="EMBL/GenBank/DDBJ databases">
        <authorList>
            <consortium name="Pathogen Informatics"/>
            <person name="Doyle S."/>
        </authorList>
    </citation>
    <scope>NUCLEOTIDE SEQUENCE [LARGE SCALE GENOMIC DNA]</scope>
    <source>
        <strain evidence="2 3">NCTC13533</strain>
    </source>
</reference>
<evidence type="ECO:0000313" key="2">
    <source>
        <dbReference type="EMBL" id="STC98158.1"/>
    </source>
</evidence>
<accession>A0A3G6NFQ0</accession>
<accession>A0A376DYI8</accession>
<organism evidence="2 3">
    <name type="scientific">Chryseobacterium carnipullorum</name>
    <dbReference type="NCBI Taxonomy" id="1124835"/>
    <lineage>
        <taxon>Bacteria</taxon>
        <taxon>Pseudomonadati</taxon>
        <taxon>Bacteroidota</taxon>
        <taxon>Flavobacteriia</taxon>
        <taxon>Flavobacteriales</taxon>
        <taxon>Weeksellaceae</taxon>
        <taxon>Chryseobacterium group</taxon>
        <taxon>Chryseobacterium</taxon>
    </lineage>
</organism>
<proteinExistence type="predicted"/>
<dbReference type="SUPFAM" id="SSF48295">
    <property type="entry name" value="TrpR-like"/>
    <property type="match status" value="1"/>
</dbReference>
<dbReference type="RefSeq" id="WP_123880917.1">
    <property type="nucleotide sequence ID" value="NZ_CP033920.1"/>
</dbReference>
<gene>
    <name evidence="1" type="ORF">EG346_19730</name>
    <name evidence="2" type="ORF">NCTC13533_02572</name>
</gene>
<dbReference type="Proteomes" id="UP000255224">
    <property type="component" value="Unassembled WGS sequence"/>
</dbReference>
<reference evidence="1" key="2">
    <citation type="submission" date="2018-11" db="EMBL/GenBank/DDBJ databases">
        <title>Proposal to divide the Flavobacteriaceae and reorganize its genera based on Amino Acid Identity values calculated from whole genome sequences.</title>
        <authorList>
            <person name="Nicholson A.C."/>
            <person name="Gulvik C.A."/>
            <person name="Whitney A.M."/>
            <person name="Humrighouse B.W."/>
            <person name="Bell M."/>
            <person name="Holmes B."/>
            <person name="Steigerwalt A."/>
            <person name="Villarma A."/>
            <person name="Sheth M."/>
            <person name="Batra D."/>
            <person name="Pryor J."/>
            <person name="Bernardet J.-F."/>
            <person name="Hugo C."/>
            <person name="Kampfer P."/>
            <person name="Newman J."/>
            <person name="Mcquiston J.R."/>
        </authorList>
    </citation>
    <scope>NUCLEOTIDE SEQUENCE [LARGE SCALE GENOMIC DNA]</scope>
    <source>
        <strain evidence="1">G0188</strain>
    </source>
</reference>
<evidence type="ECO:0000313" key="1">
    <source>
        <dbReference type="EMBL" id="AZA50266.1"/>
    </source>
</evidence>
<protein>
    <submittedName>
        <fullName evidence="1">Helix-turn-helix domain-containing protein</fullName>
    </submittedName>
</protein>
<dbReference type="Proteomes" id="UP000273270">
    <property type="component" value="Chromosome"/>
</dbReference>
<dbReference type="EMBL" id="UFVQ01000003">
    <property type="protein sequence ID" value="STC98158.1"/>
    <property type="molecule type" value="Genomic_DNA"/>
</dbReference>
<dbReference type="InterPro" id="IPR010921">
    <property type="entry name" value="Trp_repressor/repl_initiator"/>
</dbReference>
<name>A0A376DYI8_CHRCU</name>
<keyword evidence="4" id="KW-1185">Reference proteome</keyword>
<reference evidence="4" key="3">
    <citation type="submission" date="2018-11" db="EMBL/GenBank/DDBJ databases">
        <title>Proposal to divide the Flavobacteriaceae and reorganize its genera based on Amino Acid Identity values calculated from whole genome sequences.</title>
        <authorList>
            <person name="Nicholson A.C."/>
            <person name="Gulvik C.A."/>
            <person name="Whitney A.M."/>
            <person name="Humrighouse B.W."/>
            <person name="Bell M."/>
            <person name="Holmes B."/>
            <person name="Steigerwalt A.G."/>
            <person name="Villarma A."/>
            <person name="Sheth M."/>
            <person name="Batra D."/>
            <person name="Pryor J."/>
            <person name="Bernardet J.-F."/>
            <person name="Hugo C."/>
            <person name="Kampfer P."/>
            <person name="Newman J."/>
            <person name="McQuiston J.R."/>
        </authorList>
    </citation>
    <scope>NUCLEOTIDE SEQUENCE [LARGE SCALE GENOMIC DNA]</scope>
    <source>
        <strain evidence="4">G0188</strain>
    </source>
</reference>
<sequence length="113" mass="13328">MKNHTKTNKSPDYKKIYSDILQILHPERKEDCKSLMSKAIFSVQDVIKINAIIFGKRGNTNFSQNQKHRSYDRSTILEILEYQKKNKLSNIQLANHFSLSRNTVSRWRKIFNG</sequence>
<evidence type="ECO:0000313" key="4">
    <source>
        <dbReference type="Proteomes" id="UP000273270"/>
    </source>
</evidence>